<accession>A0AAN9ALZ1</accession>
<comment type="caution">
    <text evidence="4">The sequence shown here is derived from an EMBL/GenBank/DDBJ whole genome shotgun (WGS) entry which is preliminary data.</text>
</comment>
<evidence type="ECO:0000313" key="5">
    <source>
        <dbReference type="Proteomes" id="UP001374579"/>
    </source>
</evidence>
<gene>
    <name evidence="4" type="ORF">V1264_024641</name>
</gene>
<evidence type="ECO:0000259" key="3">
    <source>
        <dbReference type="PROSITE" id="PS50103"/>
    </source>
</evidence>
<protein>
    <recommendedName>
        <fullName evidence="3">C3H1-type domain-containing protein</fullName>
    </recommendedName>
</protein>
<feature type="compositionally biased region" description="Polar residues" evidence="2">
    <location>
        <begin position="258"/>
        <end position="267"/>
    </location>
</feature>
<keyword evidence="1" id="KW-0863">Zinc-finger</keyword>
<evidence type="ECO:0000256" key="1">
    <source>
        <dbReference type="PROSITE-ProRule" id="PRU00723"/>
    </source>
</evidence>
<organism evidence="4 5">
    <name type="scientific">Littorina saxatilis</name>
    <dbReference type="NCBI Taxonomy" id="31220"/>
    <lineage>
        <taxon>Eukaryota</taxon>
        <taxon>Metazoa</taxon>
        <taxon>Spiralia</taxon>
        <taxon>Lophotrochozoa</taxon>
        <taxon>Mollusca</taxon>
        <taxon>Gastropoda</taxon>
        <taxon>Caenogastropoda</taxon>
        <taxon>Littorinimorpha</taxon>
        <taxon>Littorinoidea</taxon>
        <taxon>Littorinidae</taxon>
        <taxon>Littorina</taxon>
    </lineage>
</organism>
<sequence>MEFSLSEWIEKHEIGEDVQAALKKEGLLGQKAHKCLCLIENQDLKDLRLCKADFLLLKEAVKEIQEDNGGGPLCGPTIGVPLGAPAQKQKQSQMTLDDLLQPVQGQGKQPRSDRVDLDPSVYLTARRKDSGESALRVVDFISSAARESEEIDLGGGISLKMAGQKQKLERVSPAMWMAANGRIMPELIKNRELDTEESVFDYIAYTVKVSELACRYTWASVLMYDDEYRSLQAATGHRWGADTPHLSVVALREKPIGTGQQRQQPGTNVAAPNKRRTNAKGIPFCLQWNKGNCTYGDRCNFDHSCATCGKADHPSKDHALAGSGKAAAAATTSIA</sequence>
<evidence type="ECO:0000256" key="2">
    <source>
        <dbReference type="SAM" id="MobiDB-lite"/>
    </source>
</evidence>
<dbReference type="AlphaFoldDB" id="A0AAN9ALZ1"/>
<dbReference type="PROSITE" id="PS50103">
    <property type="entry name" value="ZF_C3H1"/>
    <property type="match status" value="1"/>
</dbReference>
<keyword evidence="1" id="KW-0862">Zinc</keyword>
<proteinExistence type="predicted"/>
<feature type="domain" description="C3H1-type" evidence="3">
    <location>
        <begin position="279"/>
        <end position="306"/>
    </location>
</feature>
<dbReference type="Pfam" id="PF00642">
    <property type="entry name" value="zf-CCCH"/>
    <property type="match status" value="1"/>
</dbReference>
<feature type="region of interest" description="Disordered" evidence="2">
    <location>
        <begin position="255"/>
        <end position="274"/>
    </location>
</feature>
<dbReference type="Proteomes" id="UP001374579">
    <property type="component" value="Unassembled WGS sequence"/>
</dbReference>
<dbReference type="GO" id="GO:0008270">
    <property type="term" value="F:zinc ion binding"/>
    <property type="evidence" value="ECO:0007669"/>
    <property type="project" value="UniProtKB-KW"/>
</dbReference>
<dbReference type="EMBL" id="JBAMIC010002356">
    <property type="protein sequence ID" value="KAK7089275.1"/>
    <property type="molecule type" value="Genomic_DNA"/>
</dbReference>
<keyword evidence="1" id="KW-0479">Metal-binding</keyword>
<feature type="zinc finger region" description="C3H1-type" evidence="1">
    <location>
        <begin position="279"/>
        <end position="306"/>
    </location>
</feature>
<name>A0AAN9ALZ1_9CAEN</name>
<reference evidence="4 5" key="1">
    <citation type="submission" date="2024-02" db="EMBL/GenBank/DDBJ databases">
        <title>Chromosome-scale genome assembly of the rough periwinkle Littorina saxatilis.</title>
        <authorList>
            <person name="De Jode A."/>
            <person name="Faria R."/>
            <person name="Formenti G."/>
            <person name="Sims Y."/>
            <person name="Smith T.P."/>
            <person name="Tracey A."/>
            <person name="Wood J.M.D."/>
            <person name="Zagrodzka Z.B."/>
            <person name="Johannesson K."/>
            <person name="Butlin R.K."/>
            <person name="Leder E.H."/>
        </authorList>
    </citation>
    <scope>NUCLEOTIDE SEQUENCE [LARGE SCALE GENOMIC DNA]</scope>
    <source>
        <strain evidence="4">Snail1</strain>
        <tissue evidence="4">Muscle</tissue>
    </source>
</reference>
<dbReference type="InterPro" id="IPR000571">
    <property type="entry name" value="Znf_CCCH"/>
</dbReference>
<keyword evidence="5" id="KW-1185">Reference proteome</keyword>
<evidence type="ECO:0000313" key="4">
    <source>
        <dbReference type="EMBL" id="KAK7089275.1"/>
    </source>
</evidence>